<comment type="caution">
    <text evidence="2">The sequence shown here is derived from an EMBL/GenBank/DDBJ whole genome shotgun (WGS) entry which is preliminary data.</text>
</comment>
<dbReference type="EMBL" id="AHHD01000071">
    <property type="protein sequence ID" value="EKG20977.1"/>
    <property type="molecule type" value="Genomic_DNA"/>
</dbReference>
<feature type="compositionally biased region" description="Basic residues" evidence="1">
    <location>
        <begin position="1"/>
        <end position="24"/>
    </location>
</feature>
<gene>
    <name evidence="2" type="ORF">MPH_01702</name>
</gene>
<feature type="region of interest" description="Disordered" evidence="1">
    <location>
        <begin position="1"/>
        <end position="42"/>
    </location>
</feature>
<dbReference type="VEuPathDB" id="FungiDB:MPH_01702"/>
<accession>K2S7U7</accession>
<protein>
    <submittedName>
        <fullName evidence="2">Uncharacterized protein</fullName>
    </submittedName>
</protein>
<evidence type="ECO:0000256" key="1">
    <source>
        <dbReference type="SAM" id="MobiDB-lite"/>
    </source>
</evidence>
<feature type="compositionally biased region" description="Basic residues" evidence="1">
    <location>
        <begin position="31"/>
        <end position="42"/>
    </location>
</feature>
<dbReference type="AlphaFoldDB" id="K2S7U7"/>
<reference evidence="2 3" key="1">
    <citation type="journal article" date="2012" name="BMC Genomics">
        <title>Tools to kill: Genome of one of the most destructive plant pathogenic fungi Macrophomina phaseolina.</title>
        <authorList>
            <person name="Islam M.S."/>
            <person name="Haque M.S."/>
            <person name="Islam M.M."/>
            <person name="Emdad E.M."/>
            <person name="Halim A."/>
            <person name="Hossen Q.M.M."/>
            <person name="Hossain M.Z."/>
            <person name="Ahmed B."/>
            <person name="Rahim S."/>
            <person name="Rahman M.S."/>
            <person name="Alam M.M."/>
            <person name="Hou S."/>
            <person name="Wan X."/>
            <person name="Saito J.A."/>
            <person name="Alam M."/>
        </authorList>
    </citation>
    <scope>NUCLEOTIDE SEQUENCE [LARGE SCALE GENOMIC DNA]</scope>
    <source>
        <strain evidence="2 3">MS6</strain>
    </source>
</reference>
<name>K2S7U7_MACPH</name>
<dbReference type="HOGENOM" id="CLU_1245576_0_0_1"/>
<organism evidence="2 3">
    <name type="scientific">Macrophomina phaseolina (strain MS6)</name>
    <name type="common">Charcoal rot fungus</name>
    <dbReference type="NCBI Taxonomy" id="1126212"/>
    <lineage>
        <taxon>Eukaryota</taxon>
        <taxon>Fungi</taxon>
        <taxon>Dikarya</taxon>
        <taxon>Ascomycota</taxon>
        <taxon>Pezizomycotina</taxon>
        <taxon>Dothideomycetes</taxon>
        <taxon>Dothideomycetes incertae sedis</taxon>
        <taxon>Botryosphaeriales</taxon>
        <taxon>Botryosphaeriaceae</taxon>
        <taxon>Macrophomina</taxon>
    </lineage>
</organism>
<proteinExistence type="predicted"/>
<evidence type="ECO:0000313" key="3">
    <source>
        <dbReference type="Proteomes" id="UP000007129"/>
    </source>
</evidence>
<dbReference type="Proteomes" id="UP000007129">
    <property type="component" value="Unassembled WGS sequence"/>
</dbReference>
<dbReference type="InParanoid" id="K2S7U7"/>
<evidence type="ECO:0000313" key="2">
    <source>
        <dbReference type="EMBL" id="EKG20977.1"/>
    </source>
</evidence>
<sequence length="222" mass="25450">MPRTGRRRRWRGRGAGRRRARRRGSPGWGRPGRRARPSRAGSRRWRGAWSRCRACRPWRAGRGGSASRRGRRRRRCRRCLHPECSGRKPEEGRSLCGRGLVGSVHLRLSWSLIAVKLVELVVIRTGFSSRPGSKGFIINIGSIRKDGERLAAHNSNGGVLDDDFTRSRLPHLSLIHLEWLRLRLCDPGSFIQRHILLLSVFSWQDWRLNLKAPDNTSLATFK</sequence>